<evidence type="ECO:0000313" key="3">
    <source>
        <dbReference type="Proteomes" id="UP001159364"/>
    </source>
</evidence>
<keyword evidence="1" id="KW-0472">Membrane</keyword>
<dbReference type="AlphaFoldDB" id="A0AAV8SCX3"/>
<keyword evidence="1" id="KW-1133">Transmembrane helix</keyword>
<evidence type="ECO:0000256" key="1">
    <source>
        <dbReference type="SAM" id="Phobius"/>
    </source>
</evidence>
<gene>
    <name evidence="2" type="ORF">K2173_013981</name>
</gene>
<dbReference type="Proteomes" id="UP001159364">
    <property type="component" value="Linkage Group LG11"/>
</dbReference>
<protein>
    <submittedName>
        <fullName evidence="2">Uncharacterized protein</fullName>
    </submittedName>
</protein>
<reference evidence="2 3" key="1">
    <citation type="submission" date="2021-09" db="EMBL/GenBank/DDBJ databases">
        <title>Genomic insights and catalytic innovation underlie evolution of tropane alkaloids biosynthesis.</title>
        <authorList>
            <person name="Wang Y.-J."/>
            <person name="Tian T."/>
            <person name="Huang J.-P."/>
            <person name="Huang S.-X."/>
        </authorList>
    </citation>
    <scope>NUCLEOTIDE SEQUENCE [LARGE SCALE GENOMIC DNA]</scope>
    <source>
        <strain evidence="2">KIB-2018</strain>
        <tissue evidence="2">Leaf</tissue>
    </source>
</reference>
<keyword evidence="1" id="KW-0812">Transmembrane</keyword>
<sequence length="53" mass="5423">MNHNLKALSIGLVGAAITLSAYSQTVISSTQCVTIGLLVLMLGLLIGEGLLPL</sequence>
<name>A0AAV8SCX3_9ROSI</name>
<comment type="caution">
    <text evidence="2">The sequence shown here is derived from an EMBL/GenBank/DDBJ whole genome shotgun (WGS) entry which is preliminary data.</text>
</comment>
<accession>A0AAV8SCX3</accession>
<dbReference type="EMBL" id="JAIWQS010000011">
    <property type="protein sequence ID" value="KAJ8750066.1"/>
    <property type="molecule type" value="Genomic_DNA"/>
</dbReference>
<evidence type="ECO:0000313" key="2">
    <source>
        <dbReference type="EMBL" id="KAJ8750066.1"/>
    </source>
</evidence>
<proteinExistence type="predicted"/>
<keyword evidence="3" id="KW-1185">Reference proteome</keyword>
<feature type="transmembrane region" description="Helical" evidence="1">
    <location>
        <begin position="33"/>
        <end position="51"/>
    </location>
</feature>
<organism evidence="2 3">
    <name type="scientific">Erythroxylum novogranatense</name>
    <dbReference type="NCBI Taxonomy" id="1862640"/>
    <lineage>
        <taxon>Eukaryota</taxon>
        <taxon>Viridiplantae</taxon>
        <taxon>Streptophyta</taxon>
        <taxon>Embryophyta</taxon>
        <taxon>Tracheophyta</taxon>
        <taxon>Spermatophyta</taxon>
        <taxon>Magnoliopsida</taxon>
        <taxon>eudicotyledons</taxon>
        <taxon>Gunneridae</taxon>
        <taxon>Pentapetalae</taxon>
        <taxon>rosids</taxon>
        <taxon>fabids</taxon>
        <taxon>Malpighiales</taxon>
        <taxon>Erythroxylaceae</taxon>
        <taxon>Erythroxylum</taxon>
    </lineage>
</organism>